<proteinExistence type="predicted"/>
<dbReference type="SUPFAM" id="SSF109854">
    <property type="entry name" value="DinB/YfiT-like putative metalloenzymes"/>
    <property type="match status" value="1"/>
</dbReference>
<dbReference type="Gene3D" id="1.20.120.450">
    <property type="entry name" value="dinb family like domain"/>
    <property type="match status" value="1"/>
</dbReference>
<name>A0ABV9L3E8_9BACT</name>
<gene>
    <name evidence="1" type="ORF">ACFO6W_24355</name>
</gene>
<dbReference type="RefSeq" id="WP_380001417.1">
    <property type="nucleotide sequence ID" value="NZ_JBHSGN010000156.1"/>
</dbReference>
<protein>
    <submittedName>
        <fullName evidence="1">DinB family protein</fullName>
    </submittedName>
</protein>
<evidence type="ECO:0000313" key="1">
    <source>
        <dbReference type="EMBL" id="MFC4676819.1"/>
    </source>
</evidence>
<sequence>MNEFETNNTELLRLIDEWEPKLQSLPEDVISSRKTTQGWTIRETLGHLADSASNNIHRIIHLQYQANPLIFPDYANMGNNDKWVAIQNYQTEDWHDLIQLWKYMNFHSLLSILSAM</sequence>
<accession>A0ABV9L3E8</accession>
<organism evidence="1 2">
    <name type="scientific">Dysgonomonas termitidis</name>
    <dbReference type="NCBI Taxonomy" id="1516126"/>
    <lineage>
        <taxon>Bacteria</taxon>
        <taxon>Pseudomonadati</taxon>
        <taxon>Bacteroidota</taxon>
        <taxon>Bacteroidia</taxon>
        <taxon>Bacteroidales</taxon>
        <taxon>Dysgonomonadaceae</taxon>
        <taxon>Dysgonomonas</taxon>
    </lineage>
</organism>
<keyword evidence="2" id="KW-1185">Reference proteome</keyword>
<reference evidence="2" key="1">
    <citation type="journal article" date="2019" name="Int. J. Syst. Evol. Microbiol.">
        <title>The Global Catalogue of Microorganisms (GCM) 10K type strain sequencing project: providing services to taxonomists for standard genome sequencing and annotation.</title>
        <authorList>
            <consortium name="The Broad Institute Genomics Platform"/>
            <consortium name="The Broad Institute Genome Sequencing Center for Infectious Disease"/>
            <person name="Wu L."/>
            <person name="Ma J."/>
        </authorList>
    </citation>
    <scope>NUCLEOTIDE SEQUENCE [LARGE SCALE GENOMIC DNA]</scope>
    <source>
        <strain evidence="2">CCUG 66188</strain>
    </source>
</reference>
<dbReference type="Proteomes" id="UP001596023">
    <property type="component" value="Unassembled WGS sequence"/>
</dbReference>
<dbReference type="InterPro" id="IPR034660">
    <property type="entry name" value="DinB/YfiT-like"/>
</dbReference>
<dbReference type="EMBL" id="JBHSGN010000156">
    <property type="protein sequence ID" value="MFC4676819.1"/>
    <property type="molecule type" value="Genomic_DNA"/>
</dbReference>
<evidence type="ECO:0000313" key="2">
    <source>
        <dbReference type="Proteomes" id="UP001596023"/>
    </source>
</evidence>
<comment type="caution">
    <text evidence="1">The sequence shown here is derived from an EMBL/GenBank/DDBJ whole genome shotgun (WGS) entry which is preliminary data.</text>
</comment>